<comment type="caution">
    <text evidence="1">The sequence shown here is derived from an EMBL/GenBank/DDBJ whole genome shotgun (WGS) entry which is preliminary data.</text>
</comment>
<name>A0A7L4ZV84_9BACT</name>
<organism evidence="1 2">
    <name type="scientific">Hymenobacter busanensis</name>
    <dbReference type="NCBI Taxonomy" id="2607656"/>
    <lineage>
        <taxon>Bacteria</taxon>
        <taxon>Pseudomonadati</taxon>
        <taxon>Bacteroidota</taxon>
        <taxon>Cytophagia</taxon>
        <taxon>Cytophagales</taxon>
        <taxon>Hymenobacteraceae</taxon>
        <taxon>Hymenobacter</taxon>
    </lineage>
</organism>
<evidence type="ECO:0000313" key="1">
    <source>
        <dbReference type="EMBL" id="KAA9339366.1"/>
    </source>
</evidence>
<proteinExistence type="predicted"/>
<dbReference type="AlphaFoldDB" id="A0A7L4ZV84"/>
<gene>
    <name evidence="1" type="ORF">F0P96_01735</name>
</gene>
<dbReference type="RefSeq" id="WP_151077014.1">
    <property type="nucleotide sequence ID" value="NZ_CP047647.1"/>
</dbReference>
<sequence>MEDVTYIGEPVSDSVTFKQLPIEMQGFLLHANGLVAYLGGLHIRGCCQEPKWHSLAEAWSGDTAFCKIYPNVKISDIPFAQDSMGNQFLLRKGIVWFLDTETGEVENLNVSFDMFIAGVERFPGRALDLSNIGTFAKLGARLMPGELLAVFPPACIKTNGDQFKLTRMPVATRLHSLADMYRQIRRLKPGQKITVRTDESYDAI</sequence>
<accession>A0A7L4ZV84</accession>
<dbReference type="EMBL" id="VTWU01000001">
    <property type="protein sequence ID" value="KAA9339366.1"/>
    <property type="molecule type" value="Genomic_DNA"/>
</dbReference>
<reference evidence="1 2" key="1">
    <citation type="submission" date="2019-09" db="EMBL/GenBank/DDBJ databases">
        <title>Genome sequence of Hymenobacter sp. M3.</title>
        <authorList>
            <person name="Srinivasan S."/>
        </authorList>
    </citation>
    <scope>NUCLEOTIDE SEQUENCE [LARGE SCALE GENOMIC DNA]</scope>
    <source>
        <strain evidence="1 2">M3</strain>
    </source>
</reference>
<protein>
    <submittedName>
        <fullName evidence="1">SMI1/KNR4 family protein</fullName>
    </submittedName>
</protein>
<keyword evidence="2" id="KW-1185">Reference proteome</keyword>
<evidence type="ECO:0000313" key="2">
    <source>
        <dbReference type="Proteomes" id="UP000326380"/>
    </source>
</evidence>
<dbReference type="Proteomes" id="UP000326380">
    <property type="component" value="Unassembled WGS sequence"/>
</dbReference>